<reference evidence="2 3" key="1">
    <citation type="submission" date="2015-10" db="EMBL/GenBank/DDBJ databases">
        <title>Genome sequencing and analysis of members of genus Stenotrophomonas.</title>
        <authorList>
            <person name="Patil P.P."/>
            <person name="Midha S."/>
            <person name="Patil P.B."/>
        </authorList>
    </citation>
    <scope>NUCLEOTIDE SEQUENCE [LARGE SCALE GENOMIC DNA]</scope>
    <source>
        <strain evidence="2 3">JCM 9942</strain>
    </source>
</reference>
<dbReference type="Pfam" id="PF11750">
    <property type="entry name" value="DUF3307"/>
    <property type="match status" value="1"/>
</dbReference>
<keyword evidence="1" id="KW-0812">Transmembrane</keyword>
<keyword evidence="1" id="KW-0472">Membrane</keyword>
<keyword evidence="3" id="KW-1185">Reference proteome</keyword>
<feature type="transmembrane region" description="Helical" evidence="1">
    <location>
        <begin position="44"/>
        <end position="74"/>
    </location>
</feature>
<evidence type="ECO:0000313" key="2">
    <source>
        <dbReference type="EMBL" id="KRG43183.1"/>
    </source>
</evidence>
<dbReference type="AlphaFoldDB" id="A0A0R0AEG5"/>
<evidence type="ECO:0000313" key="3">
    <source>
        <dbReference type="Proteomes" id="UP000050836"/>
    </source>
</evidence>
<sequence length="115" mass="12575">MAPYDILQTFLLLILGHAVADYPLQGEFLARAKSRFSPMQGVPWYQALGAHAVIHGGAVALITGSLLLGVLETASHWLIDDLKCGRRISYNRDQLLHVLCKALWLGGLLLFGPLP</sequence>
<evidence type="ECO:0000256" key="1">
    <source>
        <dbReference type="SAM" id="Phobius"/>
    </source>
</evidence>
<protein>
    <recommendedName>
        <fullName evidence="4">DUF3307 domain-containing protein</fullName>
    </recommendedName>
</protein>
<evidence type="ECO:0008006" key="4">
    <source>
        <dbReference type="Google" id="ProtNLM"/>
    </source>
</evidence>
<dbReference type="Proteomes" id="UP000050836">
    <property type="component" value="Unassembled WGS sequence"/>
</dbReference>
<accession>A0A0R0AEG5</accession>
<comment type="caution">
    <text evidence="2">The sequence shown here is derived from an EMBL/GenBank/DDBJ whole genome shotgun (WGS) entry which is preliminary data.</text>
</comment>
<feature type="transmembrane region" description="Helical" evidence="1">
    <location>
        <begin position="95"/>
        <end position="114"/>
    </location>
</feature>
<gene>
    <name evidence="2" type="ORF">ARC78_07400</name>
</gene>
<organism evidence="2 3">
    <name type="scientific">Stenotrophomonas pictorum JCM 9942</name>
    <dbReference type="NCBI Taxonomy" id="1236960"/>
    <lineage>
        <taxon>Bacteria</taxon>
        <taxon>Pseudomonadati</taxon>
        <taxon>Pseudomonadota</taxon>
        <taxon>Gammaproteobacteria</taxon>
        <taxon>Lysobacterales</taxon>
        <taxon>Lysobacteraceae</taxon>
        <taxon>Stenotrophomonas</taxon>
    </lineage>
</organism>
<dbReference type="InterPro" id="IPR021737">
    <property type="entry name" value="Phage_phiKZ_Orf197"/>
</dbReference>
<name>A0A0R0AEG5_9GAMM</name>
<proteinExistence type="predicted"/>
<keyword evidence="1" id="KW-1133">Transmembrane helix</keyword>
<dbReference type="EMBL" id="LLXS01000014">
    <property type="protein sequence ID" value="KRG43183.1"/>
    <property type="molecule type" value="Genomic_DNA"/>
</dbReference>
<dbReference type="OrthoDB" id="558011at2"/>
<dbReference type="RefSeq" id="WP_054659784.1">
    <property type="nucleotide sequence ID" value="NZ_BAZI01000237.1"/>
</dbReference>